<name>A0AAD4PPU7_9MUSC</name>
<feature type="domain" description="CAF17 C-terminal" evidence="4">
    <location>
        <begin position="269"/>
        <end position="338"/>
    </location>
</feature>
<dbReference type="PANTHER" id="PTHR22602">
    <property type="entry name" value="TRANSFERASE CAF17, MITOCHONDRIAL-RELATED"/>
    <property type="match status" value="1"/>
</dbReference>
<sequence length="352" mass="39743">MNVCKNFKFLRIAQLCMRNFSGASRFTGATGARVTNGGYILEPLTTRELIRVHGAESVPFLQGLVTNDVSRLQEPNGPAAMYALFLNRGGRVMYDSIIYRTNDPDTFLLECDRDASSDFRRHLRTYRVRKRIDIDTVDDEYVPWVLYNEQKQPQMPSLGRKTEDLFVTSDPRLEALGTRILAPTDLSQSNLAKNLWRHHEVVATAHSSDNNYKLLRYKQGIGEGIEELPPGKCFPLEANADYLNGVSFNKGCYVGQELTARVHHSGVIRKRYMPMRFTAPVSSNYTVKSVAGANLGRVLGHSQNRGVALLRIEPVLGGQQQLVLDGERCYVDRPQWWPNDAANSKRMYAAIE</sequence>
<comment type="subcellular location">
    <subcellularLocation>
        <location evidence="1">Mitochondrion</location>
    </subcellularLocation>
</comment>
<accession>A0AAD4PPU7</accession>
<dbReference type="InterPro" id="IPR027266">
    <property type="entry name" value="TrmE/GcvT-like"/>
</dbReference>
<keyword evidence="2" id="KW-0809">Transit peptide</keyword>
<evidence type="ECO:0000256" key="3">
    <source>
        <dbReference type="ARBA" id="ARBA00023128"/>
    </source>
</evidence>
<dbReference type="InterPro" id="IPR017703">
    <property type="entry name" value="YgfZ/GCV_T_CS"/>
</dbReference>
<evidence type="ECO:0000256" key="2">
    <source>
        <dbReference type="ARBA" id="ARBA00022946"/>
    </source>
</evidence>
<evidence type="ECO:0000313" key="6">
    <source>
        <dbReference type="Proteomes" id="UP001200034"/>
    </source>
</evidence>
<evidence type="ECO:0000313" key="5">
    <source>
        <dbReference type="EMBL" id="KAH8381579.1"/>
    </source>
</evidence>
<dbReference type="Proteomes" id="UP001200034">
    <property type="component" value="Unassembled WGS sequence"/>
</dbReference>
<protein>
    <recommendedName>
        <fullName evidence="4">CAF17 C-terminal domain-containing protein</fullName>
    </recommendedName>
</protein>
<gene>
    <name evidence="5" type="ORF">KR093_008679</name>
</gene>
<evidence type="ECO:0000256" key="1">
    <source>
        <dbReference type="ARBA" id="ARBA00004173"/>
    </source>
</evidence>
<dbReference type="AlphaFoldDB" id="A0AAD4PPU7"/>
<dbReference type="GO" id="GO:0005759">
    <property type="term" value="C:mitochondrial matrix"/>
    <property type="evidence" value="ECO:0007669"/>
    <property type="project" value="TreeGrafter"/>
</dbReference>
<dbReference type="NCBIfam" id="TIGR03317">
    <property type="entry name" value="ygfZ_signature"/>
    <property type="match status" value="1"/>
</dbReference>
<dbReference type="SUPFAM" id="SSF103025">
    <property type="entry name" value="Folate-binding domain"/>
    <property type="match status" value="1"/>
</dbReference>
<comment type="caution">
    <text evidence="5">The sequence shown here is derived from an EMBL/GenBank/DDBJ whole genome shotgun (WGS) entry which is preliminary data.</text>
</comment>
<dbReference type="EMBL" id="JAJJHW010000824">
    <property type="protein sequence ID" value="KAH8381579.1"/>
    <property type="molecule type" value="Genomic_DNA"/>
</dbReference>
<dbReference type="PANTHER" id="PTHR22602:SF0">
    <property type="entry name" value="TRANSFERASE CAF17, MITOCHONDRIAL-RELATED"/>
    <property type="match status" value="1"/>
</dbReference>
<dbReference type="Pfam" id="PF25455">
    <property type="entry name" value="Beta-barrel_CAF17_C"/>
    <property type="match status" value="1"/>
</dbReference>
<reference evidence="5" key="1">
    <citation type="journal article" date="2021" name="Mol. Ecol. Resour.">
        <title>Phylogenomic analyses of the genus Drosophila reveals genomic signals of climate adaptation.</title>
        <authorList>
            <person name="Li F."/>
            <person name="Rane R.V."/>
            <person name="Luria V."/>
            <person name="Xiong Z."/>
            <person name="Chen J."/>
            <person name="Li Z."/>
            <person name="Catullo R.A."/>
            <person name="Griffin P.C."/>
            <person name="Schiffer M."/>
            <person name="Pearce S."/>
            <person name="Lee S.F."/>
            <person name="McElroy K."/>
            <person name="Stocker A."/>
            <person name="Shirriffs J."/>
            <person name="Cockerell F."/>
            <person name="Coppin C."/>
            <person name="Sgro C.M."/>
            <person name="Karger A."/>
            <person name="Cain J.W."/>
            <person name="Weber J.A."/>
            <person name="Santpere G."/>
            <person name="Kirschner M.W."/>
            <person name="Hoffmann A.A."/>
            <person name="Oakeshott J.G."/>
            <person name="Zhang G."/>
        </authorList>
    </citation>
    <scope>NUCLEOTIDE SEQUENCE</scope>
    <source>
        <strain evidence="5">BGI-SZ-2011g</strain>
    </source>
</reference>
<dbReference type="GO" id="GO:0016226">
    <property type="term" value="P:iron-sulfur cluster assembly"/>
    <property type="evidence" value="ECO:0007669"/>
    <property type="project" value="TreeGrafter"/>
</dbReference>
<dbReference type="Gene3D" id="3.30.1360.120">
    <property type="entry name" value="Probable tRNA modification gtpase trme, domain 1"/>
    <property type="match status" value="1"/>
</dbReference>
<evidence type="ECO:0000259" key="4">
    <source>
        <dbReference type="Pfam" id="PF25455"/>
    </source>
</evidence>
<organism evidence="5 6">
    <name type="scientific">Drosophila rubida</name>
    <dbReference type="NCBI Taxonomy" id="30044"/>
    <lineage>
        <taxon>Eukaryota</taxon>
        <taxon>Metazoa</taxon>
        <taxon>Ecdysozoa</taxon>
        <taxon>Arthropoda</taxon>
        <taxon>Hexapoda</taxon>
        <taxon>Insecta</taxon>
        <taxon>Pterygota</taxon>
        <taxon>Neoptera</taxon>
        <taxon>Endopterygota</taxon>
        <taxon>Diptera</taxon>
        <taxon>Brachycera</taxon>
        <taxon>Muscomorpha</taxon>
        <taxon>Ephydroidea</taxon>
        <taxon>Drosophilidae</taxon>
        <taxon>Drosophila</taxon>
    </lineage>
</organism>
<keyword evidence="3" id="KW-0496">Mitochondrion</keyword>
<keyword evidence="6" id="KW-1185">Reference proteome</keyword>
<proteinExistence type="predicted"/>
<dbReference type="InterPro" id="IPR045179">
    <property type="entry name" value="YgfZ/GcvT"/>
</dbReference>
<dbReference type="InterPro" id="IPR057460">
    <property type="entry name" value="CAF17_C"/>
</dbReference>